<evidence type="ECO:0008006" key="6">
    <source>
        <dbReference type="Google" id="ProtNLM"/>
    </source>
</evidence>
<evidence type="ECO:0000313" key="5">
    <source>
        <dbReference type="Proteomes" id="UP001186944"/>
    </source>
</evidence>
<keyword evidence="5" id="KW-1185">Reference proteome</keyword>
<comment type="caution">
    <text evidence="4">The sequence shown here is derived from an EMBL/GenBank/DDBJ whole genome shotgun (WGS) entry which is preliminary data.</text>
</comment>
<keyword evidence="3" id="KW-0472">Membrane</keyword>
<evidence type="ECO:0000256" key="3">
    <source>
        <dbReference type="SAM" id="Phobius"/>
    </source>
</evidence>
<evidence type="ECO:0000256" key="2">
    <source>
        <dbReference type="SAM" id="MobiDB-lite"/>
    </source>
</evidence>
<name>A0AA89BSY0_PINIB</name>
<dbReference type="PANTHER" id="PTHR13281:SF0">
    <property type="entry name" value="TRANSMEMBRANE PROTEIN 70, MITOCHONDRIAL"/>
    <property type="match status" value="1"/>
</dbReference>
<proteinExistence type="inferred from homology"/>
<dbReference type="EMBL" id="VSWD01000012">
    <property type="protein sequence ID" value="KAK3086266.1"/>
    <property type="molecule type" value="Genomic_DNA"/>
</dbReference>
<evidence type="ECO:0000313" key="4">
    <source>
        <dbReference type="EMBL" id="KAK3086266.1"/>
    </source>
</evidence>
<reference evidence="4" key="1">
    <citation type="submission" date="2019-08" db="EMBL/GenBank/DDBJ databases">
        <title>The improved chromosome-level genome for the pearl oyster Pinctada fucata martensii using PacBio sequencing and Hi-C.</title>
        <authorList>
            <person name="Zheng Z."/>
        </authorList>
    </citation>
    <scope>NUCLEOTIDE SEQUENCE</scope>
    <source>
        <strain evidence="4">ZZ-2019</strain>
        <tissue evidence="4">Adductor muscle</tissue>
    </source>
</reference>
<gene>
    <name evidence="4" type="ORF">FSP39_016004</name>
</gene>
<organism evidence="4 5">
    <name type="scientific">Pinctada imbricata</name>
    <name type="common">Atlantic pearl-oyster</name>
    <name type="synonym">Pinctada martensii</name>
    <dbReference type="NCBI Taxonomy" id="66713"/>
    <lineage>
        <taxon>Eukaryota</taxon>
        <taxon>Metazoa</taxon>
        <taxon>Spiralia</taxon>
        <taxon>Lophotrochozoa</taxon>
        <taxon>Mollusca</taxon>
        <taxon>Bivalvia</taxon>
        <taxon>Autobranchia</taxon>
        <taxon>Pteriomorphia</taxon>
        <taxon>Pterioida</taxon>
        <taxon>Pterioidea</taxon>
        <taxon>Pteriidae</taxon>
        <taxon>Pinctada</taxon>
    </lineage>
</organism>
<dbReference type="Proteomes" id="UP001186944">
    <property type="component" value="Unassembled WGS sequence"/>
</dbReference>
<dbReference type="InterPro" id="IPR009724">
    <property type="entry name" value="TMEM70"/>
</dbReference>
<comment type="similarity">
    <text evidence="1">Belongs to the TMEM70 family.</text>
</comment>
<sequence length="335" mass="38076">MLLQWRIQSGSGGFCIDPKGRFDARSAEWGRNVKSCWTSRPLFTLSSCSRSNNIGVLGLESSSVCHTHTNLPFLSSQEKGSKVLHNIKPKTLHTVQVRYIHQKDQQQKHIHGNVFIPTNDPEKGELVYTGNLAPNIKVLKIFSLSTSFITLCFQPMILAVDESTALKLAMIGGLSIFMVLNPLLIHLLAKRYTLYMYYNKSTKTFTATRFTFLLGHKDISFKALDITLHSSASMFTHIHVQGKPLFLDPSQFTDKAAYVHLMGYDKPLDLSSLKDTDSRMKTFNLEEKYKAIKIPEKDSSVEVQDKQKDVHVRRENDKSLEDEPHSEEKAERSRL</sequence>
<dbReference type="GO" id="GO:0031966">
    <property type="term" value="C:mitochondrial membrane"/>
    <property type="evidence" value="ECO:0007669"/>
    <property type="project" value="TreeGrafter"/>
</dbReference>
<dbReference type="Pfam" id="PF06979">
    <property type="entry name" value="TMEM70"/>
    <property type="match status" value="1"/>
</dbReference>
<dbReference type="PANTHER" id="PTHR13281">
    <property type="entry name" value="TRANSMEMBRANE PROTEIN 70, MITOCHONDRIAL"/>
    <property type="match status" value="1"/>
</dbReference>
<dbReference type="InterPro" id="IPR045325">
    <property type="entry name" value="TMEM70/TMEM186/TMEM223"/>
</dbReference>
<feature type="transmembrane region" description="Helical" evidence="3">
    <location>
        <begin position="141"/>
        <end position="160"/>
    </location>
</feature>
<protein>
    <recommendedName>
        <fullName evidence="6">Transmembrane protein 70</fullName>
    </recommendedName>
</protein>
<dbReference type="AlphaFoldDB" id="A0AA89BSY0"/>
<dbReference type="GO" id="GO:0033615">
    <property type="term" value="P:mitochondrial proton-transporting ATP synthase complex assembly"/>
    <property type="evidence" value="ECO:0007669"/>
    <property type="project" value="TreeGrafter"/>
</dbReference>
<feature type="region of interest" description="Disordered" evidence="2">
    <location>
        <begin position="296"/>
        <end position="335"/>
    </location>
</feature>
<keyword evidence="3" id="KW-1133">Transmembrane helix</keyword>
<keyword evidence="3" id="KW-0812">Transmembrane</keyword>
<feature type="transmembrane region" description="Helical" evidence="3">
    <location>
        <begin position="166"/>
        <end position="189"/>
    </location>
</feature>
<evidence type="ECO:0000256" key="1">
    <source>
        <dbReference type="ARBA" id="ARBA00005280"/>
    </source>
</evidence>
<accession>A0AA89BSY0</accession>